<evidence type="ECO:0000256" key="4">
    <source>
        <dbReference type="ARBA" id="ARBA00022695"/>
    </source>
</evidence>
<evidence type="ECO:0000256" key="6">
    <source>
        <dbReference type="ARBA" id="ARBA00047597"/>
    </source>
</evidence>
<dbReference type="EMBL" id="CAJNOI010005635">
    <property type="protein sequence ID" value="CAF1568595.1"/>
    <property type="molecule type" value="Genomic_DNA"/>
</dbReference>
<feature type="compositionally biased region" description="Basic and acidic residues" evidence="8">
    <location>
        <begin position="143"/>
        <end position="154"/>
    </location>
</feature>
<dbReference type="EMBL" id="CAJNOM010006042">
    <property type="protein sequence ID" value="CAF1667765.1"/>
    <property type="molecule type" value="Genomic_DNA"/>
</dbReference>
<evidence type="ECO:0000256" key="9">
    <source>
        <dbReference type="SAM" id="Phobius"/>
    </source>
</evidence>
<dbReference type="AlphaFoldDB" id="A0A816FZH0"/>
<evidence type="ECO:0000256" key="5">
    <source>
        <dbReference type="ARBA" id="ARBA00022729"/>
    </source>
</evidence>
<accession>A0A816FZH0</accession>
<keyword evidence="7" id="KW-0521">NADP</keyword>
<evidence type="ECO:0000313" key="11">
    <source>
        <dbReference type="EMBL" id="CAF1667765.1"/>
    </source>
</evidence>
<proteinExistence type="inferred from homology"/>
<gene>
    <name evidence="10" type="ORF">BJG266_LOCUS47541</name>
    <name evidence="11" type="ORF">QVE165_LOCUS64579</name>
</gene>
<evidence type="ECO:0000313" key="12">
    <source>
        <dbReference type="Proteomes" id="UP000663832"/>
    </source>
</evidence>
<evidence type="ECO:0000256" key="2">
    <source>
        <dbReference type="ARBA" id="ARBA00022676"/>
    </source>
</evidence>
<keyword evidence="4" id="KW-0548">Nucleotidyltransferase</keyword>
<feature type="region of interest" description="Disordered" evidence="8">
    <location>
        <begin position="81"/>
        <end position="157"/>
    </location>
</feature>
<reference evidence="11" key="1">
    <citation type="submission" date="2021-02" db="EMBL/GenBank/DDBJ databases">
        <authorList>
            <person name="Nowell W R."/>
        </authorList>
    </citation>
    <scope>NUCLEOTIDE SEQUENCE</scope>
</reference>
<feature type="compositionally biased region" description="Polar residues" evidence="8">
    <location>
        <begin position="118"/>
        <end position="127"/>
    </location>
</feature>
<dbReference type="OrthoDB" id="423533at2759"/>
<dbReference type="GO" id="GO:0016779">
    <property type="term" value="F:nucleotidyltransferase activity"/>
    <property type="evidence" value="ECO:0007669"/>
    <property type="project" value="UniProtKB-KW"/>
</dbReference>
<feature type="compositionally biased region" description="Polar residues" evidence="8">
    <location>
        <begin position="81"/>
        <end position="90"/>
    </location>
</feature>
<dbReference type="Gene3D" id="2.30.30.100">
    <property type="match status" value="1"/>
</dbReference>
<keyword evidence="9" id="KW-0472">Membrane</keyword>
<dbReference type="Proteomes" id="UP000663877">
    <property type="component" value="Unassembled WGS sequence"/>
</dbReference>
<keyword evidence="9" id="KW-1133">Transmembrane helix</keyword>
<dbReference type="Pfam" id="PF13517">
    <property type="entry name" value="FG-GAP_3"/>
    <property type="match status" value="1"/>
</dbReference>
<dbReference type="InterPro" id="IPR013517">
    <property type="entry name" value="FG-GAP"/>
</dbReference>
<dbReference type="PANTHER" id="PTHR46580">
    <property type="entry name" value="SENSOR KINASE-RELATED"/>
    <property type="match status" value="1"/>
</dbReference>
<dbReference type="InterPro" id="IPR028994">
    <property type="entry name" value="Integrin_alpha_N"/>
</dbReference>
<feature type="non-terminal residue" evidence="11">
    <location>
        <position position="568"/>
    </location>
</feature>
<sequence>MSDYPQLETMEINNLPIYTIETEVPLNDQLTASRNVYIQTNLTANRLDDESENYREYIQTIDIGIQTTSIDIVLDDNVTNERQQATNQRGNTRENVAHPVDGTNENRNREVTRGGRQTGRSEANPNTDRNRSNQRNRHNTKKINKENLKSDGKDPSPILGYAEEPLLPLAQACAPLNDIFHNLTFYVDLALRETPEQPPDGLTINESAAIRLYTIEWDKPHRSLYSTLNYNLKNNDRPALLPFFKYLKLFLTALVKLPCVPPLTVWRGVTMNLSAEFPPGSAMTWWAFSSCTTEMTVLENNMYLGQEGDRTLFSVEAINGRTIKAHSHFVTEDEIALMSGTHMIVQSQLSPAPNLYIIHLKQVEPEMITLEPPFEGAHIYPKIPRPFYRKKRFIIPTCLLLTLLIAAVVIGVILGTKSKPTKYVCDNPFEPFDAVDTGNFPSSSVLGYFDNDTYIDVAIANSNDNTVSLLLGDKEQIFRSTRPAIGQSPSSMISVDLNNDKKIDLVVANTDDDTVSVLFGLGNGLFLDAVHYDVGQGPNYLTSADFNNDGQPDLAIANRDDMTVSILF</sequence>
<dbReference type="SUPFAM" id="SSF69318">
    <property type="entry name" value="Integrin alpha N-terminal domain"/>
    <property type="match status" value="1"/>
</dbReference>
<dbReference type="Gene3D" id="3.90.176.10">
    <property type="entry name" value="Toxin ADP-ribosyltransferase, Chain A, domain 1"/>
    <property type="match status" value="1"/>
</dbReference>
<keyword evidence="7" id="KW-0520">NAD</keyword>
<comment type="catalytic activity">
    <reaction evidence="6 7">
        <text>L-arginyl-[protein] + NAD(+) = N(omega)-(ADP-D-ribosyl)-L-arginyl-[protein] + nicotinamide + H(+)</text>
        <dbReference type="Rhea" id="RHEA:19149"/>
        <dbReference type="Rhea" id="RHEA-COMP:10532"/>
        <dbReference type="Rhea" id="RHEA-COMP:15087"/>
        <dbReference type="ChEBI" id="CHEBI:15378"/>
        <dbReference type="ChEBI" id="CHEBI:17154"/>
        <dbReference type="ChEBI" id="CHEBI:29965"/>
        <dbReference type="ChEBI" id="CHEBI:57540"/>
        <dbReference type="ChEBI" id="CHEBI:142554"/>
        <dbReference type="EC" id="2.4.2.31"/>
    </reaction>
</comment>
<feature type="compositionally biased region" description="Basic and acidic residues" evidence="8">
    <location>
        <begin position="104"/>
        <end position="113"/>
    </location>
</feature>
<comment type="similarity">
    <text evidence="1 7">Belongs to the Arg-specific ADP-ribosyltransferase family.</text>
</comment>
<evidence type="ECO:0000256" key="1">
    <source>
        <dbReference type="ARBA" id="ARBA00009558"/>
    </source>
</evidence>
<dbReference type="Proteomes" id="UP000663832">
    <property type="component" value="Unassembled WGS sequence"/>
</dbReference>
<keyword evidence="5" id="KW-0732">Signal</keyword>
<protein>
    <recommendedName>
        <fullName evidence="7">NAD(P)(+)--arginine ADP-ribosyltransferase</fullName>
        <ecNumber evidence="7">2.4.2.31</ecNumber>
    </recommendedName>
    <alternativeName>
        <fullName evidence="7">Mono(ADP-ribosyl)transferase</fullName>
    </alternativeName>
</protein>
<comment type="caution">
    <text evidence="11">The sequence shown here is derived from an EMBL/GenBank/DDBJ whole genome shotgun (WGS) entry which is preliminary data.</text>
</comment>
<keyword evidence="9" id="KW-0812">Transmembrane</keyword>
<evidence type="ECO:0000256" key="3">
    <source>
        <dbReference type="ARBA" id="ARBA00022679"/>
    </source>
</evidence>
<keyword evidence="3 7" id="KW-0808">Transferase</keyword>
<organism evidence="11 12">
    <name type="scientific">Adineta steineri</name>
    <dbReference type="NCBI Taxonomy" id="433720"/>
    <lineage>
        <taxon>Eukaryota</taxon>
        <taxon>Metazoa</taxon>
        <taxon>Spiralia</taxon>
        <taxon>Gnathifera</taxon>
        <taxon>Rotifera</taxon>
        <taxon>Eurotatoria</taxon>
        <taxon>Bdelloidea</taxon>
        <taxon>Adinetida</taxon>
        <taxon>Adinetidae</taxon>
        <taxon>Adineta</taxon>
    </lineage>
</organism>
<feature type="compositionally biased region" description="Basic residues" evidence="8">
    <location>
        <begin position="132"/>
        <end position="142"/>
    </location>
</feature>
<name>A0A816FZH0_9BILA</name>
<keyword evidence="2 7" id="KW-0328">Glycosyltransferase</keyword>
<keyword evidence="12" id="KW-1185">Reference proteome</keyword>
<dbReference type="PROSITE" id="PS51996">
    <property type="entry name" value="TR_MART"/>
    <property type="match status" value="1"/>
</dbReference>
<dbReference type="SUPFAM" id="SSF56399">
    <property type="entry name" value="ADP-ribosylation"/>
    <property type="match status" value="1"/>
</dbReference>
<evidence type="ECO:0000313" key="10">
    <source>
        <dbReference type="EMBL" id="CAF1568595.1"/>
    </source>
</evidence>
<dbReference type="GO" id="GO:0106274">
    <property type="term" value="F:NAD+-protein-arginine ADP-ribosyltransferase activity"/>
    <property type="evidence" value="ECO:0007669"/>
    <property type="project" value="UniProtKB-EC"/>
</dbReference>
<evidence type="ECO:0000256" key="8">
    <source>
        <dbReference type="SAM" id="MobiDB-lite"/>
    </source>
</evidence>
<dbReference type="InterPro" id="IPR000768">
    <property type="entry name" value="ART"/>
</dbReference>
<dbReference type="EC" id="2.4.2.31" evidence="7"/>
<evidence type="ECO:0000256" key="7">
    <source>
        <dbReference type="RuleBase" id="RU361228"/>
    </source>
</evidence>
<dbReference type="Pfam" id="PF01129">
    <property type="entry name" value="ART"/>
    <property type="match status" value="1"/>
</dbReference>
<feature type="transmembrane region" description="Helical" evidence="9">
    <location>
        <begin position="393"/>
        <end position="414"/>
    </location>
</feature>